<dbReference type="EMBL" id="VSSQ01000259">
    <property type="protein sequence ID" value="MPL88515.1"/>
    <property type="molecule type" value="Genomic_DNA"/>
</dbReference>
<gene>
    <name evidence="1" type="ORF">SDC9_34538</name>
</gene>
<comment type="caution">
    <text evidence="1">The sequence shown here is derived from an EMBL/GenBank/DDBJ whole genome shotgun (WGS) entry which is preliminary data.</text>
</comment>
<sequence length="313" mass="36099">MKDMKDHIKLLDHKAIREILLKHDKRVIFEKTNVVPDESMLREELLECLGVDEISSKSVLGLDIYQYSSYGESEQMLIPFLFKTMLSTTIDLCLDNHPFIFQSYTREKIERSYISTGDGGFLIFDTPLHSLLFASNYAIVLRIYNAFHFFPRLRKIIGGISTRYAITYDKVYRFEDNHYGRAIINNARILSRDSLNRCLIDEHVHRWFTVNIDGIENLQVLTIDDVAHIHEFSNYNMLPLATSSDKIFGRESSRREGIINSDILKIGKIKAKETDINIYNLHLQVCLSLVNNDDDSQKKVVTVSLGNLNTTGI</sequence>
<protein>
    <submittedName>
        <fullName evidence="1">Uncharacterized protein</fullName>
    </submittedName>
</protein>
<name>A0A644VBM6_9ZZZZ</name>
<dbReference type="AlphaFoldDB" id="A0A644VBM6"/>
<evidence type="ECO:0000313" key="1">
    <source>
        <dbReference type="EMBL" id="MPL88515.1"/>
    </source>
</evidence>
<proteinExistence type="predicted"/>
<organism evidence="1">
    <name type="scientific">bioreactor metagenome</name>
    <dbReference type="NCBI Taxonomy" id="1076179"/>
    <lineage>
        <taxon>unclassified sequences</taxon>
        <taxon>metagenomes</taxon>
        <taxon>ecological metagenomes</taxon>
    </lineage>
</organism>
<accession>A0A644VBM6</accession>
<reference evidence="1" key="1">
    <citation type="submission" date="2019-08" db="EMBL/GenBank/DDBJ databases">
        <authorList>
            <person name="Kucharzyk K."/>
            <person name="Murdoch R.W."/>
            <person name="Higgins S."/>
            <person name="Loffler F."/>
        </authorList>
    </citation>
    <scope>NUCLEOTIDE SEQUENCE</scope>
</reference>